<comment type="caution">
    <text evidence="1">The sequence shown here is derived from an EMBL/GenBank/DDBJ whole genome shotgun (WGS) entry which is preliminary data.</text>
</comment>
<keyword evidence="2" id="KW-1185">Reference proteome</keyword>
<dbReference type="Gene3D" id="1.20.1440.60">
    <property type="entry name" value="23S rRNA-intervening sequence"/>
    <property type="match status" value="1"/>
</dbReference>
<protein>
    <submittedName>
        <fullName evidence="1">Four helix bundle protein</fullName>
    </submittedName>
</protein>
<dbReference type="EMBL" id="JAYKLX010000010">
    <property type="protein sequence ID" value="MEB3347755.1"/>
    <property type="molecule type" value="Genomic_DNA"/>
</dbReference>
<evidence type="ECO:0000313" key="1">
    <source>
        <dbReference type="EMBL" id="MEB3347755.1"/>
    </source>
</evidence>
<dbReference type="InterPro" id="IPR036583">
    <property type="entry name" value="23S_rRNA_IVS_sf"/>
</dbReference>
<sequence length="49" mass="5796">MLYIALGSLSELETQIEISIRLGYITKETDLEKQIVYIRRMILNLLKRL</sequence>
<proteinExistence type="predicted"/>
<dbReference type="Proteomes" id="UP001327027">
    <property type="component" value="Unassembled WGS sequence"/>
</dbReference>
<accession>A0ABU6A0R6</accession>
<evidence type="ECO:0000313" key="2">
    <source>
        <dbReference type="Proteomes" id="UP001327027"/>
    </source>
</evidence>
<name>A0ABU6A0R6_9FLAO</name>
<reference evidence="1 2" key="1">
    <citation type="journal article" date="2013" name="Int. J. Syst. Evol. Microbiol.">
        <title>Aquimarina gracilis sp. nov., isolated from the gut microflora of a mussel, Mytilus coruscus, and emended description of Aquimarina spongiae.</title>
        <authorList>
            <person name="Park S.C."/>
            <person name="Choe H.N."/>
            <person name="Baik K.S."/>
            <person name="Seong C.N."/>
        </authorList>
    </citation>
    <scope>NUCLEOTIDE SEQUENCE [LARGE SCALE GENOMIC DNA]</scope>
    <source>
        <strain evidence="1 2">PSC32</strain>
    </source>
</reference>
<organism evidence="1 2">
    <name type="scientific">Aquimarina gracilis</name>
    <dbReference type="NCBI Taxonomy" id="874422"/>
    <lineage>
        <taxon>Bacteria</taxon>
        <taxon>Pseudomonadati</taxon>
        <taxon>Bacteroidota</taxon>
        <taxon>Flavobacteriia</taxon>
        <taxon>Flavobacteriales</taxon>
        <taxon>Flavobacteriaceae</taxon>
        <taxon>Aquimarina</taxon>
    </lineage>
</organism>
<dbReference type="SUPFAM" id="SSF158446">
    <property type="entry name" value="IVS-encoded protein-like"/>
    <property type="match status" value="1"/>
</dbReference>
<gene>
    <name evidence="1" type="ORF">U6A24_19920</name>
</gene>
<dbReference type="InterPro" id="IPR012657">
    <property type="entry name" value="23S_rRNA-intervening_sequence"/>
</dbReference>
<dbReference type="NCBIfam" id="TIGR02436">
    <property type="entry name" value="four helix bundle protein"/>
    <property type="match status" value="1"/>
</dbReference>